<protein>
    <recommendedName>
        <fullName evidence="12">Guided entry of tail-anchored proteins 1</fullName>
    </recommendedName>
</protein>
<keyword evidence="11" id="KW-1185">Reference proteome</keyword>
<dbReference type="PANTHER" id="PTHR42650:SF1">
    <property type="entry name" value="GUIDED ENTRY OF TAIL-ANCHORED PROTEINS FACTOR 1"/>
    <property type="match status" value="1"/>
</dbReference>
<sequence length="178" mass="20204">MPSILLVVFLLQLVIHLVNTVGVSTINNLLWSIYNNVSSSKFAAEQRNLKSQFIKVRKEMNATSSQDEFAKWAKLRRQHDKLLEQLEKAKSYSDAKKAAFDSAVSTVRWTATNGLRMFLQYKYLRTPMFWIPQGWVPYYAEWLLSFPKAPLGSISINVWTLACTAAISLVSDALVAVV</sequence>
<feature type="chain" id="PRO_5015424287" description="Guided entry of tail-anchored proteins 1" evidence="9">
    <location>
        <begin position="21"/>
        <end position="178"/>
    </location>
</feature>
<evidence type="ECO:0000256" key="6">
    <source>
        <dbReference type="ARBA" id="ARBA00022989"/>
    </source>
</evidence>
<keyword evidence="6" id="KW-1133">Transmembrane helix</keyword>
<dbReference type="GO" id="GO:0005789">
    <property type="term" value="C:endoplasmic reticulum membrane"/>
    <property type="evidence" value="ECO:0007669"/>
    <property type="project" value="UniProtKB-SubCell"/>
</dbReference>
<organism evidence="10 11">
    <name type="scientific">Amorphotheca resinae ATCC 22711</name>
    <dbReference type="NCBI Taxonomy" id="857342"/>
    <lineage>
        <taxon>Eukaryota</taxon>
        <taxon>Fungi</taxon>
        <taxon>Dikarya</taxon>
        <taxon>Ascomycota</taxon>
        <taxon>Pezizomycotina</taxon>
        <taxon>Leotiomycetes</taxon>
        <taxon>Helotiales</taxon>
        <taxon>Amorphothecaceae</taxon>
        <taxon>Amorphotheca</taxon>
    </lineage>
</organism>
<feature type="non-terminal residue" evidence="10">
    <location>
        <position position="178"/>
    </location>
</feature>
<dbReference type="PANTHER" id="PTHR42650">
    <property type="entry name" value="TAIL-ANCHORED PROTEIN INSERTION RECEPTOR WRB"/>
    <property type="match status" value="1"/>
</dbReference>
<keyword evidence="4" id="KW-0812">Transmembrane</keyword>
<dbReference type="OrthoDB" id="69461at2759"/>
<keyword evidence="9" id="KW-0732">Signal</keyword>
<keyword evidence="8" id="KW-0472">Membrane</keyword>
<evidence type="ECO:0000256" key="2">
    <source>
        <dbReference type="ARBA" id="ARBA00010799"/>
    </source>
</evidence>
<evidence type="ECO:0000313" key="10">
    <source>
        <dbReference type="EMBL" id="PSS20525.1"/>
    </source>
</evidence>
<dbReference type="HAMAP" id="MF_03113">
    <property type="entry name" value="Get1"/>
    <property type="match status" value="1"/>
</dbReference>
<dbReference type="InParanoid" id="A0A2T3B4E9"/>
<dbReference type="EMBL" id="KZ679010">
    <property type="protein sequence ID" value="PSS20525.1"/>
    <property type="molecule type" value="Genomic_DNA"/>
</dbReference>
<reference evidence="10 11" key="1">
    <citation type="journal article" date="2018" name="New Phytol.">
        <title>Comparative genomics and transcriptomics depict ericoid mycorrhizal fungi as versatile saprotrophs and plant mutualists.</title>
        <authorList>
            <person name="Martino E."/>
            <person name="Morin E."/>
            <person name="Grelet G.A."/>
            <person name="Kuo A."/>
            <person name="Kohler A."/>
            <person name="Daghino S."/>
            <person name="Barry K.W."/>
            <person name="Cichocki N."/>
            <person name="Clum A."/>
            <person name="Dockter R.B."/>
            <person name="Hainaut M."/>
            <person name="Kuo R.C."/>
            <person name="LaButti K."/>
            <person name="Lindahl B.D."/>
            <person name="Lindquist E.A."/>
            <person name="Lipzen A."/>
            <person name="Khouja H.R."/>
            <person name="Magnuson J."/>
            <person name="Murat C."/>
            <person name="Ohm R.A."/>
            <person name="Singer S.W."/>
            <person name="Spatafora J.W."/>
            <person name="Wang M."/>
            <person name="Veneault-Fourrey C."/>
            <person name="Henrissat B."/>
            <person name="Grigoriev I.V."/>
            <person name="Martin F.M."/>
            <person name="Perotto S."/>
        </authorList>
    </citation>
    <scope>NUCLEOTIDE SEQUENCE [LARGE SCALE GENOMIC DNA]</scope>
    <source>
        <strain evidence="10 11">ATCC 22711</strain>
    </source>
</reference>
<dbReference type="GeneID" id="36577636"/>
<evidence type="ECO:0000313" key="11">
    <source>
        <dbReference type="Proteomes" id="UP000241818"/>
    </source>
</evidence>
<evidence type="ECO:0000256" key="8">
    <source>
        <dbReference type="ARBA" id="ARBA00023136"/>
    </source>
</evidence>
<evidence type="ECO:0000256" key="5">
    <source>
        <dbReference type="ARBA" id="ARBA00022824"/>
    </source>
</evidence>
<dbReference type="InterPro" id="IPR028945">
    <property type="entry name" value="Get1"/>
</dbReference>
<dbReference type="GO" id="GO:0043495">
    <property type="term" value="F:protein-membrane adaptor activity"/>
    <property type="evidence" value="ECO:0007669"/>
    <property type="project" value="TreeGrafter"/>
</dbReference>
<evidence type="ECO:0008006" key="12">
    <source>
        <dbReference type="Google" id="ProtNLM"/>
    </source>
</evidence>
<dbReference type="STRING" id="857342.A0A2T3B4E9"/>
<dbReference type="InterPro" id="IPR029012">
    <property type="entry name" value="Helix_hairpin_bin_sf"/>
</dbReference>
<dbReference type="Gene3D" id="1.10.287.660">
    <property type="entry name" value="Helix hairpin bin"/>
    <property type="match status" value="1"/>
</dbReference>
<evidence type="ECO:0000256" key="3">
    <source>
        <dbReference type="ARBA" id="ARBA00022448"/>
    </source>
</evidence>
<proteinExistence type="inferred from homology"/>
<keyword evidence="3" id="KW-0813">Transport</keyword>
<dbReference type="RefSeq" id="XP_024721795.1">
    <property type="nucleotide sequence ID" value="XM_024869555.1"/>
</dbReference>
<evidence type="ECO:0000256" key="9">
    <source>
        <dbReference type="SAM" id="SignalP"/>
    </source>
</evidence>
<dbReference type="GO" id="GO:0043529">
    <property type="term" value="C:GET complex"/>
    <property type="evidence" value="ECO:0007669"/>
    <property type="project" value="InterPro"/>
</dbReference>
<dbReference type="GO" id="GO:0071816">
    <property type="term" value="P:tail-anchored membrane protein insertion into ER membrane"/>
    <property type="evidence" value="ECO:0007669"/>
    <property type="project" value="InterPro"/>
</dbReference>
<accession>A0A2T3B4E9</accession>
<gene>
    <name evidence="10" type="ORF">M430DRAFT_75778</name>
</gene>
<comment type="similarity">
    <text evidence="2">Belongs to the WRB/GET1 family.</text>
</comment>
<evidence type="ECO:0000256" key="7">
    <source>
        <dbReference type="ARBA" id="ARBA00023054"/>
    </source>
</evidence>
<keyword evidence="5" id="KW-0256">Endoplasmic reticulum</keyword>
<evidence type="ECO:0000256" key="1">
    <source>
        <dbReference type="ARBA" id="ARBA00004477"/>
    </source>
</evidence>
<keyword evidence="7" id="KW-0175">Coiled coil</keyword>
<dbReference type="Proteomes" id="UP000241818">
    <property type="component" value="Unassembled WGS sequence"/>
</dbReference>
<feature type="signal peptide" evidence="9">
    <location>
        <begin position="1"/>
        <end position="20"/>
    </location>
</feature>
<dbReference type="Pfam" id="PF04420">
    <property type="entry name" value="CHD5"/>
    <property type="match status" value="1"/>
</dbReference>
<evidence type="ECO:0000256" key="4">
    <source>
        <dbReference type="ARBA" id="ARBA00022692"/>
    </source>
</evidence>
<dbReference type="FunFam" id="1.10.287.660:FF:000006">
    <property type="entry name" value="Protein GET1"/>
    <property type="match status" value="1"/>
</dbReference>
<dbReference type="AlphaFoldDB" id="A0A2T3B4E9"/>
<comment type="subcellular location">
    <subcellularLocation>
        <location evidence="1">Endoplasmic reticulum membrane</location>
        <topology evidence="1">Multi-pass membrane protein</topology>
    </subcellularLocation>
</comment>
<dbReference type="InterPro" id="IPR027538">
    <property type="entry name" value="Get1_fungi"/>
</dbReference>
<name>A0A2T3B4E9_AMORE</name>